<sequence length="107" mass="11691">MAPRMRPPICTASVAASAVTVPPLCRGSVVGKRASHAWSMTPRSRCALNHEYECHGRDVEASCSLSLQAIRPSCARIGWRQTPPGRLRQKSPFQTRNQGGVSHNKNI</sequence>
<keyword evidence="3" id="KW-1185">Reference proteome</keyword>
<protein>
    <submittedName>
        <fullName evidence="2">Uncharacterized protein</fullName>
    </submittedName>
</protein>
<dbReference type="Proteomes" id="UP000799324">
    <property type="component" value="Unassembled WGS sequence"/>
</dbReference>
<organism evidence="2 3">
    <name type="scientific">Lophiostoma macrostomum CBS 122681</name>
    <dbReference type="NCBI Taxonomy" id="1314788"/>
    <lineage>
        <taxon>Eukaryota</taxon>
        <taxon>Fungi</taxon>
        <taxon>Dikarya</taxon>
        <taxon>Ascomycota</taxon>
        <taxon>Pezizomycotina</taxon>
        <taxon>Dothideomycetes</taxon>
        <taxon>Pleosporomycetidae</taxon>
        <taxon>Pleosporales</taxon>
        <taxon>Lophiostomataceae</taxon>
        <taxon>Lophiostoma</taxon>
    </lineage>
</organism>
<evidence type="ECO:0000313" key="2">
    <source>
        <dbReference type="EMBL" id="KAF2647710.1"/>
    </source>
</evidence>
<name>A0A6A6SJE4_9PLEO</name>
<feature type="region of interest" description="Disordered" evidence="1">
    <location>
        <begin position="78"/>
        <end position="107"/>
    </location>
</feature>
<proteinExistence type="predicted"/>
<dbReference type="EMBL" id="MU004590">
    <property type="protein sequence ID" value="KAF2647710.1"/>
    <property type="molecule type" value="Genomic_DNA"/>
</dbReference>
<reference evidence="2" key="1">
    <citation type="journal article" date="2020" name="Stud. Mycol.">
        <title>101 Dothideomycetes genomes: a test case for predicting lifestyles and emergence of pathogens.</title>
        <authorList>
            <person name="Haridas S."/>
            <person name="Albert R."/>
            <person name="Binder M."/>
            <person name="Bloem J."/>
            <person name="Labutti K."/>
            <person name="Salamov A."/>
            <person name="Andreopoulos B."/>
            <person name="Baker S."/>
            <person name="Barry K."/>
            <person name="Bills G."/>
            <person name="Bluhm B."/>
            <person name="Cannon C."/>
            <person name="Castanera R."/>
            <person name="Culley D."/>
            <person name="Daum C."/>
            <person name="Ezra D."/>
            <person name="Gonzalez J."/>
            <person name="Henrissat B."/>
            <person name="Kuo A."/>
            <person name="Liang C."/>
            <person name="Lipzen A."/>
            <person name="Lutzoni F."/>
            <person name="Magnuson J."/>
            <person name="Mondo S."/>
            <person name="Nolan M."/>
            <person name="Ohm R."/>
            <person name="Pangilinan J."/>
            <person name="Park H.-J."/>
            <person name="Ramirez L."/>
            <person name="Alfaro M."/>
            <person name="Sun H."/>
            <person name="Tritt A."/>
            <person name="Yoshinaga Y."/>
            <person name="Zwiers L.-H."/>
            <person name="Turgeon B."/>
            <person name="Goodwin S."/>
            <person name="Spatafora J."/>
            <person name="Crous P."/>
            <person name="Grigoriev I."/>
        </authorList>
    </citation>
    <scope>NUCLEOTIDE SEQUENCE</scope>
    <source>
        <strain evidence="2">CBS 122681</strain>
    </source>
</reference>
<accession>A0A6A6SJE4</accession>
<gene>
    <name evidence="2" type="ORF">K491DRAFT_291837</name>
</gene>
<evidence type="ECO:0000313" key="3">
    <source>
        <dbReference type="Proteomes" id="UP000799324"/>
    </source>
</evidence>
<dbReference type="AlphaFoldDB" id="A0A6A6SJE4"/>
<evidence type="ECO:0000256" key="1">
    <source>
        <dbReference type="SAM" id="MobiDB-lite"/>
    </source>
</evidence>
<feature type="compositionally biased region" description="Polar residues" evidence="1">
    <location>
        <begin position="91"/>
        <end position="107"/>
    </location>
</feature>